<dbReference type="SUPFAM" id="SSF54523">
    <property type="entry name" value="Pili subunits"/>
    <property type="match status" value="1"/>
</dbReference>
<keyword evidence="2" id="KW-0178">Competence</keyword>
<dbReference type="Gene3D" id="3.30.700.10">
    <property type="entry name" value="Glycoprotein, Type 4 Pilin"/>
    <property type="match status" value="1"/>
</dbReference>
<dbReference type="EMBL" id="JBHTKI010000006">
    <property type="protein sequence ID" value="MFD1030437.1"/>
    <property type="molecule type" value="Genomic_DNA"/>
</dbReference>
<evidence type="ECO:0000313" key="5">
    <source>
        <dbReference type="Proteomes" id="UP001597109"/>
    </source>
</evidence>
<organism evidence="4 5">
    <name type="scientific">Metaplanococcus flavidus</name>
    <dbReference type="NCBI Taxonomy" id="569883"/>
    <lineage>
        <taxon>Bacteria</taxon>
        <taxon>Bacillati</taxon>
        <taxon>Bacillota</taxon>
        <taxon>Bacilli</taxon>
        <taxon>Bacillales</taxon>
        <taxon>Caryophanaceae</taxon>
        <taxon>Metaplanococcus</taxon>
    </lineage>
</organism>
<dbReference type="Pfam" id="PF07963">
    <property type="entry name" value="N_methyl"/>
    <property type="match status" value="1"/>
</dbReference>
<keyword evidence="3" id="KW-0812">Transmembrane</keyword>
<dbReference type="InterPro" id="IPR012902">
    <property type="entry name" value="N_methyl_site"/>
</dbReference>
<evidence type="ECO:0000256" key="2">
    <source>
        <dbReference type="ARBA" id="ARBA00023287"/>
    </source>
</evidence>
<dbReference type="RefSeq" id="WP_144838895.1">
    <property type="nucleotide sequence ID" value="NZ_JBHTKI010000006.1"/>
</dbReference>
<evidence type="ECO:0000313" key="4">
    <source>
        <dbReference type="EMBL" id="MFD1030437.1"/>
    </source>
</evidence>
<comment type="caution">
    <text evidence="4">The sequence shown here is derived from an EMBL/GenBank/DDBJ whole genome shotgun (WGS) entry which is preliminary data.</text>
</comment>
<reference evidence="5" key="1">
    <citation type="journal article" date="2019" name="Int. J. Syst. Evol. Microbiol.">
        <title>The Global Catalogue of Microorganisms (GCM) 10K type strain sequencing project: providing services to taxonomists for standard genome sequencing and annotation.</title>
        <authorList>
            <consortium name="The Broad Institute Genomics Platform"/>
            <consortium name="The Broad Institute Genome Sequencing Center for Infectious Disease"/>
            <person name="Wu L."/>
            <person name="Ma J."/>
        </authorList>
    </citation>
    <scope>NUCLEOTIDE SEQUENCE [LARGE SCALE GENOMIC DNA]</scope>
    <source>
        <strain evidence="5">CCUG 56756</strain>
    </source>
</reference>
<dbReference type="Proteomes" id="UP001597109">
    <property type="component" value="Unassembled WGS sequence"/>
</dbReference>
<dbReference type="InterPro" id="IPR045584">
    <property type="entry name" value="Pilin-like"/>
</dbReference>
<dbReference type="PROSITE" id="PS00409">
    <property type="entry name" value="PROKAR_NTER_METHYL"/>
    <property type="match status" value="1"/>
</dbReference>
<evidence type="ECO:0000256" key="3">
    <source>
        <dbReference type="SAM" id="Phobius"/>
    </source>
</evidence>
<keyword evidence="3" id="KW-1133">Transmembrane helix</keyword>
<evidence type="ECO:0000256" key="1">
    <source>
        <dbReference type="ARBA" id="ARBA00004241"/>
    </source>
</evidence>
<comment type="subcellular location">
    <subcellularLocation>
        <location evidence="1">Cell surface</location>
    </subcellularLocation>
</comment>
<keyword evidence="3" id="KW-0472">Membrane</keyword>
<feature type="transmembrane region" description="Helical" evidence="3">
    <location>
        <begin position="12"/>
        <end position="33"/>
    </location>
</feature>
<protein>
    <submittedName>
        <fullName evidence="4">Prepilin-type N-terminal cleavage/methylation domain-containing protein</fullName>
    </submittedName>
</protein>
<proteinExistence type="predicted"/>
<accession>A0ABW3LB69</accession>
<keyword evidence="5" id="KW-1185">Reference proteome</keyword>
<name>A0ABW3LB69_9BACL</name>
<gene>
    <name evidence="4" type="ORF">ACFQ1X_03255</name>
</gene>
<sequence length="139" mass="15695">MKNERGITLVELIAALAIIGIITVVIASVLMTGTSSADRTSSKQQMQQEANYIVEVIRAEYLKKENNEIKIKVNNAEEKLIINNKVISQGYKYTIEEPEESDEENTFSIDPNENVKFEMVLIDGVNKPFPINTTFSKLR</sequence>